<dbReference type="GeneID" id="18481239"/>
<name>G0RHR4_HYPJQ</name>
<protein>
    <submittedName>
        <fullName evidence="2">Predicted protein</fullName>
    </submittedName>
</protein>
<dbReference type="AlphaFoldDB" id="G0RHR4"/>
<dbReference type="eggNOG" id="ENOG502SGEJ">
    <property type="taxonomic scope" value="Eukaryota"/>
</dbReference>
<dbReference type="InterPro" id="IPR050966">
    <property type="entry name" value="Glutamyl_endopeptidase"/>
</dbReference>
<dbReference type="VEuPathDB" id="FungiDB:TRIREDRAFT_106315"/>
<organism evidence="3">
    <name type="scientific">Hypocrea jecorina (strain QM6a)</name>
    <name type="common">Trichoderma reesei</name>
    <dbReference type="NCBI Taxonomy" id="431241"/>
    <lineage>
        <taxon>Eukaryota</taxon>
        <taxon>Fungi</taxon>
        <taxon>Dikarya</taxon>
        <taxon>Ascomycota</taxon>
        <taxon>Pezizomycotina</taxon>
        <taxon>Sordariomycetes</taxon>
        <taxon>Hypocreomycetidae</taxon>
        <taxon>Hypocreales</taxon>
        <taxon>Hypocreaceae</taxon>
        <taxon>Trichoderma</taxon>
    </lineage>
</organism>
<gene>
    <name evidence="2" type="ORF">TRIREDRAFT_106315</name>
</gene>
<evidence type="ECO:0000256" key="1">
    <source>
        <dbReference type="ARBA" id="ARBA00022729"/>
    </source>
</evidence>
<proteinExistence type="predicted"/>
<reference evidence="2 3" key="1">
    <citation type="journal article" date="2008" name="Nat. Biotechnol.">
        <title>Genome sequencing and analysis of the biomass-degrading fungus Trichoderma reesei (syn. Hypocrea jecorina).</title>
        <authorList>
            <person name="Martinez D."/>
            <person name="Berka R.M."/>
            <person name="Henrissat B."/>
            <person name="Saloheimo M."/>
            <person name="Arvas M."/>
            <person name="Baker S.E."/>
            <person name="Chapman J."/>
            <person name="Chertkov O."/>
            <person name="Coutinho P.M."/>
            <person name="Cullen D."/>
            <person name="Danchin E.G."/>
            <person name="Grigoriev I.V."/>
            <person name="Harris P."/>
            <person name="Jackson M."/>
            <person name="Kubicek C.P."/>
            <person name="Han C.S."/>
            <person name="Ho I."/>
            <person name="Larrondo L.F."/>
            <person name="de Leon A.L."/>
            <person name="Magnuson J.K."/>
            <person name="Merino S."/>
            <person name="Misra M."/>
            <person name="Nelson B."/>
            <person name="Putnam N."/>
            <person name="Robbertse B."/>
            <person name="Salamov A.A."/>
            <person name="Schmoll M."/>
            <person name="Terry A."/>
            <person name="Thayer N."/>
            <person name="Westerholm-Parvinen A."/>
            <person name="Schoch C.L."/>
            <person name="Yao J."/>
            <person name="Barabote R."/>
            <person name="Nelson M.A."/>
            <person name="Detter C."/>
            <person name="Bruce D."/>
            <person name="Kuske C.R."/>
            <person name="Xie G."/>
            <person name="Richardson P."/>
            <person name="Rokhsar D.S."/>
            <person name="Lucas S.M."/>
            <person name="Rubin E.M."/>
            <person name="Dunn-Coleman N."/>
            <person name="Ward M."/>
            <person name="Brettin T.S."/>
        </authorList>
    </citation>
    <scope>NUCLEOTIDE SEQUENCE [LARGE SCALE GENOMIC DNA]</scope>
    <source>
        <strain evidence="2 3">QM6a</strain>
    </source>
</reference>
<keyword evidence="3" id="KW-1185">Reference proteome</keyword>
<accession>G0RHR4</accession>
<dbReference type="PANTHER" id="PTHR15462">
    <property type="entry name" value="SERINE PROTEASE"/>
    <property type="match status" value="1"/>
</dbReference>
<dbReference type="KEGG" id="tre:TRIREDRAFT_106315"/>
<sequence>MAFRFSHIKPSNALLAVTMFYRLDFEFASDTVMEYQRIVAPGEGHRNRAQNVQPEISSVLDRCNSLKNTIVRLQFMFGGTTRHGTGFFVNLPSSTHDVILTAAHNLIDEKKTRATNMMVIYGDNDREPATEFRICPTYEKYLETDPKSDERGIYDYGVILLAKNPLLQSKRQGMGLSLGICYDDTLRVSKEVRVSGYDGKDGDSPIQSSGPLVRAGNQLEYLAPTEPGMSGSAVWIPYGGHPMVVGIHNMAPKQELKLGPKPTPKPGSRGARITDEVFRNLCLWTRVGFFNKRLCVMGTKSRPHNTYLCFSRHCEFAKVFLGSSDSAMAQDNVAFDILPATVPPVWAQKSSPLWAFKFCKPPGWGGKGKCWVEWRPSRQQAVLVDTFKEMNLVRFQEATLKGGKKRLCIVLPDGMDESQNQELRLYDDNREEEDIEDGMTEFAGVLFADQGDKNALGSRFFLIE</sequence>
<dbReference type="HOGENOM" id="CLU_047431_0_0_1"/>
<dbReference type="OrthoDB" id="5367135at2759"/>
<dbReference type="Proteomes" id="UP000008984">
    <property type="component" value="Unassembled WGS sequence"/>
</dbReference>
<dbReference type="Gene3D" id="2.40.10.10">
    <property type="entry name" value="Trypsin-like serine proteases"/>
    <property type="match status" value="2"/>
</dbReference>
<evidence type="ECO:0000313" key="3">
    <source>
        <dbReference type="Proteomes" id="UP000008984"/>
    </source>
</evidence>
<dbReference type="RefSeq" id="XP_006964666.1">
    <property type="nucleotide sequence ID" value="XM_006964604.1"/>
</dbReference>
<dbReference type="InterPro" id="IPR009003">
    <property type="entry name" value="Peptidase_S1_PA"/>
</dbReference>
<evidence type="ECO:0000313" key="2">
    <source>
        <dbReference type="EMBL" id="EGR49527.1"/>
    </source>
</evidence>
<dbReference type="SUPFAM" id="SSF50494">
    <property type="entry name" value="Trypsin-like serine proteases"/>
    <property type="match status" value="1"/>
</dbReference>
<dbReference type="EMBL" id="GL985062">
    <property type="protein sequence ID" value="EGR49527.1"/>
    <property type="molecule type" value="Genomic_DNA"/>
</dbReference>
<dbReference type="InterPro" id="IPR043504">
    <property type="entry name" value="Peptidase_S1_PA_chymotrypsin"/>
</dbReference>
<dbReference type="PANTHER" id="PTHR15462:SF8">
    <property type="entry name" value="SERINE PROTEASE"/>
    <property type="match status" value="1"/>
</dbReference>
<keyword evidence="1" id="KW-0732">Signal</keyword>